<reference evidence="1 2" key="1">
    <citation type="journal article" date="2023" name="Front. Microbiol.">
        <title>Ralstonia chuxiongensis sp. nov., Ralstonia mojiangensis sp. nov., and Ralstonia soli sp. nov., isolated from tobacco fields, are three novel species in the family Burkholderiaceae.</title>
        <authorList>
            <person name="Lu C.H."/>
            <person name="Zhang Y.Y."/>
            <person name="Jiang N."/>
            <person name="Chen W."/>
            <person name="Shao X."/>
            <person name="Zhao Z.M."/>
            <person name="Lu W.L."/>
            <person name="Hu X."/>
            <person name="Xi Y.X."/>
            <person name="Zou S.Y."/>
            <person name="Wei Q.J."/>
            <person name="Lin Z.L."/>
            <person name="Gong L."/>
            <person name="Gai X.T."/>
            <person name="Zhang L.Q."/>
            <person name="Li J.Y."/>
            <person name="Jin Y."/>
            <person name="Xia Z.Y."/>
        </authorList>
    </citation>
    <scope>NUCLEOTIDE SEQUENCE [LARGE SCALE GENOMIC DNA]</scope>
    <source>
        <strain evidence="1 2">22TCJT01-1</strain>
    </source>
</reference>
<dbReference type="RefSeq" id="WP_260784886.1">
    <property type="nucleotide sequence ID" value="NZ_JAOCQI010000002.1"/>
</dbReference>
<dbReference type="Gene3D" id="1.10.30.50">
    <property type="match status" value="1"/>
</dbReference>
<proteinExistence type="predicted"/>
<evidence type="ECO:0000313" key="2">
    <source>
        <dbReference type="Proteomes" id="UP001164420"/>
    </source>
</evidence>
<keyword evidence="2" id="KW-1185">Reference proteome</keyword>
<comment type="caution">
    <text evidence="1">The sequence shown here is derived from an EMBL/GenBank/DDBJ whole genome shotgun (WGS) entry which is preliminary data.</text>
</comment>
<gene>
    <name evidence="1" type="ORF">N5J06_14085</name>
</gene>
<evidence type="ECO:0008006" key="3">
    <source>
        <dbReference type="Google" id="ProtNLM"/>
    </source>
</evidence>
<dbReference type="EMBL" id="JAOCQI010000002">
    <property type="protein sequence ID" value="MCT7312089.1"/>
    <property type="molecule type" value="Genomic_DNA"/>
</dbReference>
<dbReference type="Proteomes" id="UP001164420">
    <property type="component" value="Unassembled WGS sequence"/>
</dbReference>
<protein>
    <recommendedName>
        <fullName evidence="3">HNH endonuclease</fullName>
    </recommendedName>
</protein>
<name>A0ABT2LA51_9RALS</name>
<evidence type="ECO:0000313" key="1">
    <source>
        <dbReference type="EMBL" id="MCT7312089.1"/>
    </source>
</evidence>
<sequence>MINLPKPKLKAEKVFADCISKIKNADLKERMGDVAEAITAASGEYERLAARTRLHELGRDQPLGAVTIAEMEAVYTNRMAKKKAPGRYAYDEIFNSSPNARCPLCGHRKVSTLDHHLPKSHYPAFPVAPINLVPACTDCNKAKLASIPVSADSQALHPYFDNINDKRWLYGKVLEVTPVVIEFRVIKPEEWSDVLSSRVDLHFNRLGLGPLYSAEAVDELENIRHQLISLHGIGGAELVRSEMIDRAASARKYRLNGWRTATFEAFAASEWFCDGGFQE</sequence>
<accession>A0ABT2LA51</accession>
<organism evidence="1 2">
    <name type="scientific">Ralstonia mojiangensis</name>
    <dbReference type="NCBI Taxonomy" id="2953895"/>
    <lineage>
        <taxon>Bacteria</taxon>
        <taxon>Pseudomonadati</taxon>
        <taxon>Pseudomonadota</taxon>
        <taxon>Betaproteobacteria</taxon>
        <taxon>Burkholderiales</taxon>
        <taxon>Burkholderiaceae</taxon>
        <taxon>Ralstonia</taxon>
    </lineage>
</organism>